<dbReference type="eggNOG" id="COG1359">
    <property type="taxonomic scope" value="Bacteria"/>
</dbReference>
<keyword evidence="3" id="KW-1185">Reference proteome</keyword>
<dbReference type="RefSeq" id="WP_012196059.1">
    <property type="nucleotide sequence ID" value="NC_009976.1"/>
</dbReference>
<sequence length="129" mass="14095">MTVFDASTPFILIARIKVKPGKVQEYLELAAKTDAAVEASEPGMLHHTFDQDPENPLCFTWSEVYKNDNAFLAHLANAPVAEYLQGHAQLGDGFTVEVYGTVGDQCKTALDATGLPVKIFETKCGYSRV</sequence>
<dbReference type="SUPFAM" id="SSF54909">
    <property type="entry name" value="Dimeric alpha+beta barrel"/>
    <property type="match status" value="1"/>
</dbReference>
<feature type="domain" description="ABM" evidence="1">
    <location>
        <begin position="10"/>
        <end position="102"/>
    </location>
</feature>
<protein>
    <recommendedName>
        <fullName evidence="1">ABM domain-containing protein</fullName>
    </recommendedName>
</protein>
<gene>
    <name evidence="2" type="ordered locus">P9211_15071</name>
</gene>
<reference evidence="2 3" key="1">
    <citation type="journal article" date="2007" name="PLoS Genet.">
        <title>Patterns and implications of gene gain and loss in the evolution of Prochlorococcus.</title>
        <authorList>
            <person name="Kettler G.C."/>
            <person name="Martiny A.C."/>
            <person name="Huang K."/>
            <person name="Zucker J."/>
            <person name="Coleman M.L."/>
            <person name="Rodrigue S."/>
            <person name="Chen F."/>
            <person name="Lapidus A."/>
            <person name="Ferriera S."/>
            <person name="Johnson J."/>
            <person name="Steglich C."/>
            <person name="Church G.M."/>
            <person name="Richardson P."/>
            <person name="Chisholm S.W."/>
        </authorList>
    </citation>
    <scope>NUCLEOTIDE SEQUENCE [LARGE SCALE GENOMIC DNA]</scope>
    <source>
        <strain evidence="3">MIT 9211</strain>
    </source>
</reference>
<dbReference type="AlphaFoldDB" id="A9BC76"/>
<dbReference type="Proteomes" id="UP000000788">
    <property type="component" value="Chromosome"/>
</dbReference>
<dbReference type="OrthoDB" id="554933at2"/>
<evidence type="ECO:0000259" key="1">
    <source>
        <dbReference type="PROSITE" id="PS51725"/>
    </source>
</evidence>
<dbReference type="Pfam" id="PF03992">
    <property type="entry name" value="ABM"/>
    <property type="match status" value="1"/>
</dbReference>
<dbReference type="Gene3D" id="3.30.70.100">
    <property type="match status" value="1"/>
</dbReference>
<dbReference type="KEGG" id="pmj:P9211_15071"/>
<dbReference type="EMBL" id="CP000878">
    <property type="protein sequence ID" value="ABX09438.1"/>
    <property type="molecule type" value="Genomic_DNA"/>
</dbReference>
<accession>A9BC76</accession>
<dbReference type="PROSITE" id="PS51725">
    <property type="entry name" value="ABM"/>
    <property type="match status" value="1"/>
</dbReference>
<organism evidence="2 3">
    <name type="scientific">Prochlorococcus marinus (strain MIT 9211)</name>
    <dbReference type="NCBI Taxonomy" id="93059"/>
    <lineage>
        <taxon>Bacteria</taxon>
        <taxon>Bacillati</taxon>
        <taxon>Cyanobacteriota</taxon>
        <taxon>Cyanophyceae</taxon>
        <taxon>Synechococcales</taxon>
        <taxon>Prochlorococcaceae</taxon>
        <taxon>Prochlorococcus</taxon>
    </lineage>
</organism>
<dbReference type="InterPro" id="IPR007138">
    <property type="entry name" value="ABM_dom"/>
</dbReference>
<evidence type="ECO:0000313" key="2">
    <source>
        <dbReference type="EMBL" id="ABX09438.1"/>
    </source>
</evidence>
<dbReference type="InterPro" id="IPR011008">
    <property type="entry name" value="Dimeric_a/b-barrel"/>
</dbReference>
<proteinExistence type="predicted"/>
<name>A9BC76_PROM4</name>
<dbReference type="HOGENOM" id="CLU_160066_0_0_3"/>
<evidence type="ECO:0000313" key="3">
    <source>
        <dbReference type="Proteomes" id="UP000000788"/>
    </source>
</evidence>